<organism evidence="1 2">
    <name type="scientific">Wuchereria bancrofti</name>
    <dbReference type="NCBI Taxonomy" id="6293"/>
    <lineage>
        <taxon>Eukaryota</taxon>
        <taxon>Metazoa</taxon>
        <taxon>Ecdysozoa</taxon>
        <taxon>Nematoda</taxon>
        <taxon>Chromadorea</taxon>
        <taxon>Rhabditida</taxon>
        <taxon>Spirurina</taxon>
        <taxon>Spiruromorpha</taxon>
        <taxon>Filarioidea</taxon>
        <taxon>Onchocercidae</taxon>
        <taxon>Wuchereria</taxon>
    </lineage>
</organism>
<evidence type="ECO:0000313" key="2">
    <source>
        <dbReference type="Proteomes" id="UP000004810"/>
    </source>
</evidence>
<protein>
    <submittedName>
        <fullName evidence="1">Uncharacterized protein</fullName>
    </submittedName>
</protein>
<name>J9FH28_WUCBA</name>
<proteinExistence type="predicted"/>
<sequence>MTNKVMEINHDMSHSIPPSTADQLLLLPADSACFTPNTSSISSALSFDNHNYDDNDDNDNDNGFLFISTTPELEAVKQKGNMGNNLTLNNAYTKVETIKRDGTELNNNNWLGDSKSAYSLFETEYDIKTGNRYKFPDWTWSNHSKTDSFPKANIDKIHASSSFYHLLDMNVGPVDNVAQKLHIPSQYQLKELQNFAPYVNVTYAERTPTVPYLPHTLTRSEYIFGENSSSVEQYNL</sequence>
<comment type="caution">
    <text evidence="1">The sequence shown here is derived from an EMBL/GenBank/DDBJ whole genome shotgun (WGS) entry which is preliminary data.</text>
</comment>
<reference evidence="2" key="1">
    <citation type="submission" date="2012-08" db="EMBL/GenBank/DDBJ databases">
        <title>The Genome Sequence of Wuchereria bancrofti.</title>
        <authorList>
            <person name="Nutman T.B."/>
            <person name="Fink D.L."/>
            <person name="Russ C."/>
            <person name="Young S."/>
            <person name="Zeng Q."/>
            <person name="Koehrsen M."/>
            <person name="Alvarado L."/>
            <person name="Berlin A."/>
            <person name="Chapman S.B."/>
            <person name="Chen Z."/>
            <person name="Freedman E."/>
            <person name="Gellesch M."/>
            <person name="Goldberg J."/>
            <person name="Griggs A."/>
            <person name="Gujja S."/>
            <person name="Heilman E.R."/>
            <person name="Heiman D."/>
            <person name="Hepburn T."/>
            <person name="Howarth C."/>
            <person name="Jen D."/>
            <person name="Larson L."/>
            <person name="Lewis B."/>
            <person name="Mehta T."/>
            <person name="Park D."/>
            <person name="Pearson M."/>
            <person name="Roberts A."/>
            <person name="Saif S."/>
            <person name="Shea T."/>
            <person name="Shenoy N."/>
            <person name="Sisk P."/>
            <person name="Stolte C."/>
            <person name="Sykes S."/>
            <person name="Walk T."/>
            <person name="White J."/>
            <person name="Yandava C."/>
            <person name="Haas B."/>
            <person name="Henn M.R."/>
            <person name="Nusbaum C."/>
            <person name="Birren B."/>
        </authorList>
    </citation>
    <scope>NUCLEOTIDE SEQUENCE [LARGE SCALE GENOMIC DNA]</scope>
    <source>
        <strain evidence="2">NA</strain>
    </source>
</reference>
<dbReference type="Proteomes" id="UP000004810">
    <property type="component" value="Unassembled WGS sequence"/>
</dbReference>
<evidence type="ECO:0000313" key="1">
    <source>
        <dbReference type="EMBL" id="EJW86624.1"/>
    </source>
</evidence>
<dbReference type="AlphaFoldDB" id="J9FH28"/>
<accession>J9FH28</accession>
<gene>
    <name evidence="1" type="ORF">WUBG_02465</name>
</gene>
<dbReference type="EMBL" id="ADBV01000659">
    <property type="protein sequence ID" value="EJW86624.1"/>
    <property type="molecule type" value="Genomic_DNA"/>
</dbReference>